<dbReference type="Gene3D" id="2.115.10.20">
    <property type="entry name" value="Glycosyl hydrolase domain, family 43"/>
    <property type="match status" value="1"/>
</dbReference>
<dbReference type="PIRSF" id="PIRSF025414">
    <property type="entry name" value="Alpha-L-arabinofuranosidase"/>
    <property type="match status" value="1"/>
</dbReference>
<protein>
    <submittedName>
        <fullName evidence="6">Beta-xylosidase, GH43 family</fullName>
    </submittedName>
</protein>
<comment type="similarity">
    <text evidence="1 5">Belongs to the glycosyl hydrolase 43 family.</text>
</comment>
<gene>
    <name evidence="6" type="ORF">SAMN04488136_10253</name>
</gene>
<sequence length="320" mass="36512">MRLTNPLIEQRADPFVYLHSDGYYYFTASVPEYDRLELRRAKALAELATSNEIVDVWHKPDTGAYSDLIWAPEIHYIDGTWAIYFAAAPNREIVNNAFQHRMYAITTTAENPLTGTWSEPTQVDSGLSSFCLDATCYKHNDQWYYIWAQKDAVIEGNSCLYIATMDSPTTLSSAPVLLTKPEFDWEVRGFLVNEGPAILHRHGRIYLTYSASATDERYCMGLLSIDENADLLDASAWHKSPQPIFVTDEEKKIYGPGHNSFTTSKDGSRDYMIYHARNYKGIEGDPLWDPNRHACIQPIEWSEQGEPIFGTPQNHVEFSE</sequence>
<reference evidence="6 7" key="1">
    <citation type="submission" date="2016-10" db="EMBL/GenBank/DDBJ databases">
        <authorList>
            <person name="de Groot N.N."/>
        </authorList>
    </citation>
    <scope>NUCLEOTIDE SEQUENCE [LARGE SCALE GENOMIC DNA]</scope>
    <source>
        <strain evidence="6 7">CGMCC 1.10228</strain>
    </source>
</reference>
<organism evidence="6 7">
    <name type="scientific">Vibrio xiamenensis</name>
    <dbReference type="NCBI Taxonomy" id="861298"/>
    <lineage>
        <taxon>Bacteria</taxon>
        <taxon>Pseudomonadati</taxon>
        <taxon>Pseudomonadota</taxon>
        <taxon>Gammaproteobacteria</taxon>
        <taxon>Vibrionales</taxon>
        <taxon>Vibrionaceae</taxon>
        <taxon>Vibrio</taxon>
    </lineage>
</organism>
<dbReference type="SUPFAM" id="SSF75005">
    <property type="entry name" value="Arabinanase/levansucrase/invertase"/>
    <property type="match status" value="1"/>
</dbReference>
<evidence type="ECO:0000256" key="5">
    <source>
        <dbReference type="RuleBase" id="RU361187"/>
    </source>
</evidence>
<evidence type="ECO:0000313" key="6">
    <source>
        <dbReference type="EMBL" id="SDG73188.1"/>
    </source>
</evidence>
<dbReference type="InterPro" id="IPR006710">
    <property type="entry name" value="Glyco_hydro_43"/>
</dbReference>
<dbReference type="STRING" id="861298.SAMN04488136_10253"/>
<dbReference type="RefSeq" id="WP_093268909.1">
    <property type="nucleotide sequence ID" value="NZ_FNDD01000002.1"/>
</dbReference>
<name>A0A1G7WMT7_9VIBR</name>
<evidence type="ECO:0000256" key="2">
    <source>
        <dbReference type="ARBA" id="ARBA00022729"/>
    </source>
</evidence>
<keyword evidence="4 5" id="KW-0326">Glycosidase</keyword>
<evidence type="ECO:0000256" key="4">
    <source>
        <dbReference type="ARBA" id="ARBA00023295"/>
    </source>
</evidence>
<dbReference type="EMBL" id="FNDD01000002">
    <property type="protein sequence ID" value="SDG73188.1"/>
    <property type="molecule type" value="Genomic_DNA"/>
</dbReference>
<dbReference type="PANTHER" id="PTHR43817:SF1">
    <property type="entry name" value="HYDROLASE, FAMILY 43, PUTATIVE (AFU_ORTHOLOGUE AFUA_3G01660)-RELATED"/>
    <property type="match status" value="1"/>
</dbReference>
<dbReference type="Pfam" id="PF04616">
    <property type="entry name" value="Glyco_hydro_43"/>
    <property type="match status" value="1"/>
</dbReference>
<dbReference type="InterPro" id="IPR023296">
    <property type="entry name" value="Glyco_hydro_beta-prop_sf"/>
</dbReference>
<dbReference type="InterPro" id="IPR016828">
    <property type="entry name" value="Alpha-L-arabinofuranosidase"/>
</dbReference>
<evidence type="ECO:0000256" key="1">
    <source>
        <dbReference type="ARBA" id="ARBA00009865"/>
    </source>
</evidence>
<keyword evidence="7" id="KW-1185">Reference proteome</keyword>
<proteinExistence type="inferred from homology"/>
<evidence type="ECO:0000256" key="3">
    <source>
        <dbReference type="ARBA" id="ARBA00022801"/>
    </source>
</evidence>
<dbReference type="AlphaFoldDB" id="A0A1G7WMT7"/>
<keyword evidence="3 5" id="KW-0378">Hydrolase</keyword>
<dbReference type="OrthoDB" id="177947at2"/>
<evidence type="ECO:0000313" key="7">
    <source>
        <dbReference type="Proteomes" id="UP000198854"/>
    </source>
</evidence>
<dbReference type="Proteomes" id="UP000198854">
    <property type="component" value="Unassembled WGS sequence"/>
</dbReference>
<dbReference type="GO" id="GO:0004553">
    <property type="term" value="F:hydrolase activity, hydrolyzing O-glycosyl compounds"/>
    <property type="evidence" value="ECO:0007669"/>
    <property type="project" value="InterPro"/>
</dbReference>
<dbReference type="GO" id="GO:0005975">
    <property type="term" value="P:carbohydrate metabolic process"/>
    <property type="evidence" value="ECO:0007669"/>
    <property type="project" value="InterPro"/>
</dbReference>
<keyword evidence="2" id="KW-0732">Signal</keyword>
<dbReference type="PANTHER" id="PTHR43817">
    <property type="entry name" value="GLYCOSYL HYDROLASE"/>
    <property type="match status" value="1"/>
</dbReference>
<accession>A0A1G7WMT7</accession>
<dbReference type="CDD" id="cd18817">
    <property type="entry name" value="GH43f_LbAraf43-like"/>
    <property type="match status" value="1"/>
</dbReference>